<protein>
    <submittedName>
        <fullName evidence="1">Putative ATP/GTP-binding protein</fullName>
    </submittedName>
</protein>
<proteinExistence type="predicted"/>
<dbReference type="Proteomes" id="UP000595703">
    <property type="component" value="Plasmid pRVR1"/>
</dbReference>
<reference evidence="1 2" key="1">
    <citation type="journal article" date="2020" name="Sci. Rep.">
        <title>beta-carboline chemical signals induce reveromycin production through a LuxR family regulator in Streptomyces sp. SN-593.</title>
        <authorList>
            <person name="Panthee S."/>
            <person name="Kito N."/>
            <person name="Hayashi T."/>
            <person name="Shimizu T."/>
            <person name="Ishikawa J."/>
            <person name="Hamamoto H."/>
            <person name="Osada H."/>
            <person name="Takahashi S."/>
        </authorList>
    </citation>
    <scope>NUCLEOTIDE SEQUENCE [LARGE SCALE GENOMIC DNA]</scope>
    <source>
        <strain evidence="1 2">SN-593</strain>
        <plasmid evidence="1 2">pRVR1</plasmid>
    </source>
</reference>
<dbReference type="InterPro" id="IPR027417">
    <property type="entry name" value="P-loop_NTPase"/>
</dbReference>
<dbReference type="SUPFAM" id="SSF52540">
    <property type="entry name" value="P-loop containing nucleoside triphosphate hydrolases"/>
    <property type="match status" value="1"/>
</dbReference>
<dbReference type="RefSeq" id="WP_202239766.1">
    <property type="nucleotide sequence ID" value="NZ_AP018366.1"/>
</dbReference>
<evidence type="ECO:0000313" key="1">
    <source>
        <dbReference type="EMBL" id="BBG20649.1"/>
    </source>
</evidence>
<dbReference type="KEGG" id="arev:RVR_P120"/>
<dbReference type="AlphaFoldDB" id="A0A7R6T9N3"/>
<geneLocation type="plasmid" evidence="1 2">
    <name>pRVR1</name>
</geneLocation>
<accession>A0A7R6T9N3</accession>
<organism evidence="1 2">
    <name type="scientific">Actinacidiphila reveromycinica</name>
    <dbReference type="NCBI Taxonomy" id="659352"/>
    <lineage>
        <taxon>Bacteria</taxon>
        <taxon>Bacillati</taxon>
        <taxon>Actinomycetota</taxon>
        <taxon>Actinomycetes</taxon>
        <taxon>Kitasatosporales</taxon>
        <taxon>Streptomycetaceae</taxon>
        <taxon>Actinacidiphila</taxon>
    </lineage>
</organism>
<evidence type="ECO:0000313" key="2">
    <source>
        <dbReference type="Proteomes" id="UP000595703"/>
    </source>
</evidence>
<name>A0A7R6T9N3_9ACTN</name>
<gene>
    <name evidence="1" type="ORF">RVR_P120</name>
</gene>
<dbReference type="Gene3D" id="3.40.50.300">
    <property type="entry name" value="P-loop containing nucleotide triphosphate hydrolases"/>
    <property type="match status" value="1"/>
</dbReference>
<keyword evidence="1" id="KW-0614">Plasmid</keyword>
<dbReference type="EMBL" id="AP018366">
    <property type="protein sequence ID" value="BBG20649.1"/>
    <property type="molecule type" value="Genomic_DNA"/>
</dbReference>
<sequence length="752" mass="82135">MVSLTKSSEEEAQRMYVARAELVLARPDHRPLARLGPDPDPLQKLAAAMAAVRSEDGELADVVVDLVPVPDRQVDRRRRALMRRAEQRGPSAYGERIGGGGSAWWDTLRTAVIEGSSMGGASKGRAQSRVPRQVDLADGVGKFVPGEPVFAAQVLLRVEATHPARARALLHQLLGAMEVFSGENRWRPVGPRWGAWRAYSNTWWRRRAFDRRFDSGEFAPARRQWVTPPEIAGLLKPPTRHCDAMNVARTGGVVPPAPAGLPEWTGQRGLLPLGQVTGSAGRTYLAGVPERDVLFGVGLGKSGFGKTEQALLQFLAMAYCGYGCWFLDPHGAALERSRAYLTHPAVRNRVWEVDLAKPALEDMFPCWNPLDMSRRRIEDIQEVVGAVVGAIATAQGWGDGAPRARTILSNAVLVLAHLAHQLVAAGQPQIQPTLLQVKTLLTDEVWRAEVLEHMPDRVRKFWRVTFPKYEAAAVPTITNALDLLETSLSLTAFLGGSVSSYDVRRAMDTGAVVTVAPSGTGAGDNLISSLLIFDLFMAGLSRQDTPTEQRRTFFAWMDELAALDSAGRGFIAKIFEQLRKYKVRLMVATQMAMRLSDTTRQAALQNQSVLSATAADIDEARFVAARMPGVDPETIAGLDKYQYIVTAQLHGRRSTPFRVSGVPIDQVMADYYDPAGLPDLESAIDLSLRRQPVHKILAHVEFLDEQISDYLATRAPQPAAAASAGSSPVSYDAGTDPLTDTLILPVLKDKDA</sequence>
<keyword evidence="2" id="KW-1185">Reference proteome</keyword>